<dbReference type="EMBL" id="MK697699">
    <property type="protein sequence ID" value="QHR90160.1"/>
    <property type="molecule type" value="Genomic_DNA"/>
</dbReference>
<keyword evidence="1" id="KW-0496">Mitochondrion</keyword>
<evidence type="ECO:0000313" key="1">
    <source>
        <dbReference type="EMBL" id="QHR90160.1"/>
    </source>
</evidence>
<organism evidence="1">
    <name type="scientific">Picea sitchensis</name>
    <name type="common">Sitka spruce</name>
    <name type="synonym">Pinus sitchensis</name>
    <dbReference type="NCBI Taxonomy" id="3332"/>
    <lineage>
        <taxon>Eukaryota</taxon>
        <taxon>Viridiplantae</taxon>
        <taxon>Streptophyta</taxon>
        <taxon>Embryophyta</taxon>
        <taxon>Tracheophyta</taxon>
        <taxon>Spermatophyta</taxon>
        <taxon>Pinopsida</taxon>
        <taxon>Pinidae</taxon>
        <taxon>Conifers I</taxon>
        <taxon>Pinales</taxon>
        <taxon>Pinaceae</taxon>
        <taxon>Picea</taxon>
    </lineage>
</organism>
<proteinExistence type="predicted"/>
<name>A0A6B9XQ43_PICSI</name>
<accession>A0A6B9XQ43</accession>
<gene>
    <name evidence="1" type="primary">orf04206</name>
    <name evidence="1" type="ORF">Q903MT_gene4183</name>
</gene>
<reference evidence="1" key="1">
    <citation type="submission" date="2019-03" db="EMBL/GenBank/DDBJ databases">
        <title>Largest Complete Mitochondrial Genome of a Gymnosperm, Sitka Spruce (Picea sitchensis), Indicates Complex Physical Structure.</title>
        <authorList>
            <person name="Jackman S.D."/>
            <person name="Coombe L."/>
            <person name="Warren R."/>
            <person name="Kirk H."/>
            <person name="Trinh E."/>
            <person name="McLeod T."/>
            <person name="Pleasance S."/>
            <person name="Pandoh P."/>
            <person name="Zhao Y."/>
            <person name="Coope R."/>
            <person name="Bousquet J."/>
            <person name="Bohlmann J.C."/>
            <person name="Jones S.J.M."/>
            <person name="Birol I."/>
        </authorList>
    </citation>
    <scope>NUCLEOTIDE SEQUENCE</scope>
    <source>
        <strain evidence="1">Q903</strain>
    </source>
</reference>
<protein>
    <submittedName>
        <fullName evidence="1">Uncharacterized protein</fullName>
    </submittedName>
</protein>
<geneLocation type="mitochondrion" evidence="1"/>
<dbReference type="AlphaFoldDB" id="A0A6B9XQ43"/>
<sequence length="63" mass="6985">MLVLVGGLFHRGLYHQPPSSVLGDITPYQCLFGSPPDYESIRLFYYACSYTCPATSEACTSLF</sequence>